<gene>
    <name evidence="1" type="ORF">JCM19237_236</name>
</gene>
<evidence type="ECO:0000313" key="1">
    <source>
        <dbReference type="EMBL" id="GAL07856.1"/>
    </source>
</evidence>
<reference evidence="1 2" key="1">
    <citation type="journal article" date="2014" name="Genome Announc.">
        <title>Draft Genome Sequences of Two Vibrionaceae Species, Vibrio ponticus C121 and Photobacterium aphoticum C119, Isolated as Coral Reef Microbiota.</title>
        <authorList>
            <person name="Al-saari N."/>
            <person name="Meirelles P.M."/>
            <person name="Mino S."/>
            <person name="Suda W."/>
            <person name="Oshima K."/>
            <person name="Hattori M."/>
            <person name="Ohkuma M."/>
            <person name="Thompson F.L."/>
            <person name="Gomez-Gil B."/>
            <person name="Sawabe T."/>
            <person name="Sawabe T."/>
        </authorList>
    </citation>
    <scope>NUCLEOTIDE SEQUENCE [LARGE SCALE GENOMIC DNA]</scope>
    <source>
        <strain evidence="1 2">JCM 19237</strain>
    </source>
</reference>
<dbReference type="Proteomes" id="UP000029227">
    <property type="component" value="Unassembled WGS sequence"/>
</dbReference>
<protein>
    <submittedName>
        <fullName evidence="1">Phage protein</fullName>
    </submittedName>
</protein>
<dbReference type="EMBL" id="BBMN01000020">
    <property type="protein sequence ID" value="GAL07856.1"/>
    <property type="molecule type" value="Genomic_DNA"/>
</dbReference>
<dbReference type="eggNOG" id="ENOG5030JFD">
    <property type="taxonomic scope" value="Bacteria"/>
</dbReference>
<proteinExistence type="predicted"/>
<dbReference type="STRING" id="754436.JCM19237_236"/>
<comment type="caution">
    <text evidence="1">The sequence shown here is derived from an EMBL/GenBank/DDBJ whole genome shotgun (WGS) entry which is preliminary data.</text>
</comment>
<name>A0A090QYA9_9GAMM</name>
<sequence length="315" mass="34597">MQSPVLVRVRLSDVDRAKFARDSNLSDLQQMSAAETAWVDAESISDKMMDQFTPSDTGNIMGRENQGFIQSFLKEVGDNATAGLLTADGRPTKQLIDRMQNAIFAKAYKNEKLVRLVAEEPDPEIRNILNALNGAAASFVQMQYLSGEAHKQTSSWLVDAVEDIADEQGSNQSLADEALNSLVKATELVRQAKDSGQNIEELLSQGDMFGEDNPAANALARFISANNRSAKRMTAAFKAMATAINDELIHQGQGMDMFGGGDRSLVEILADVSQELEREFGEGNGFQVSMFESLSQVTRDRLTKHRLMFSKTCSI</sequence>
<dbReference type="AlphaFoldDB" id="A0A090QYA9"/>
<organism evidence="1 2">
    <name type="scientific">Photobacterium aphoticum</name>
    <dbReference type="NCBI Taxonomy" id="754436"/>
    <lineage>
        <taxon>Bacteria</taxon>
        <taxon>Pseudomonadati</taxon>
        <taxon>Pseudomonadota</taxon>
        <taxon>Gammaproteobacteria</taxon>
        <taxon>Vibrionales</taxon>
        <taxon>Vibrionaceae</taxon>
        <taxon>Photobacterium</taxon>
    </lineage>
</organism>
<evidence type="ECO:0000313" key="2">
    <source>
        <dbReference type="Proteomes" id="UP000029227"/>
    </source>
</evidence>
<accession>A0A090QYA9</accession>